<dbReference type="PANTHER" id="PTHR43791:SF36">
    <property type="entry name" value="TRANSPORTER, PUTATIVE (AFU_ORTHOLOGUE AFUA_6G08340)-RELATED"/>
    <property type="match status" value="1"/>
</dbReference>
<evidence type="ECO:0000259" key="8">
    <source>
        <dbReference type="PROSITE" id="PS50850"/>
    </source>
</evidence>
<dbReference type="Pfam" id="PF07690">
    <property type="entry name" value="MFS_1"/>
    <property type="match status" value="1"/>
</dbReference>
<keyword evidence="3 7" id="KW-0812">Transmembrane</keyword>
<dbReference type="Gene3D" id="1.20.1250.20">
    <property type="entry name" value="MFS general substrate transporter like domains"/>
    <property type="match status" value="1"/>
</dbReference>
<feature type="transmembrane region" description="Helical" evidence="7">
    <location>
        <begin position="243"/>
        <end position="264"/>
    </location>
</feature>
<evidence type="ECO:0000256" key="2">
    <source>
        <dbReference type="ARBA" id="ARBA00022448"/>
    </source>
</evidence>
<comment type="caution">
    <text evidence="9">The sequence shown here is derived from an EMBL/GenBank/DDBJ whole genome shotgun (WGS) entry which is preliminary data.</text>
</comment>
<keyword evidence="4 7" id="KW-1133">Transmembrane helix</keyword>
<proteinExistence type="predicted"/>
<accession>A0ABR2ZKV9</accession>
<feature type="compositionally biased region" description="Basic and acidic residues" evidence="6">
    <location>
        <begin position="1"/>
        <end position="21"/>
    </location>
</feature>
<dbReference type="PANTHER" id="PTHR43791">
    <property type="entry name" value="PERMEASE-RELATED"/>
    <property type="match status" value="1"/>
</dbReference>
<feature type="transmembrane region" description="Helical" evidence="7">
    <location>
        <begin position="315"/>
        <end position="335"/>
    </location>
</feature>
<evidence type="ECO:0000313" key="10">
    <source>
        <dbReference type="Proteomes" id="UP001437256"/>
    </source>
</evidence>
<evidence type="ECO:0000256" key="1">
    <source>
        <dbReference type="ARBA" id="ARBA00004141"/>
    </source>
</evidence>
<feature type="region of interest" description="Disordered" evidence="6">
    <location>
        <begin position="1"/>
        <end position="41"/>
    </location>
</feature>
<feature type="domain" description="Major facilitator superfamily (MFS) profile" evidence="8">
    <location>
        <begin position="55"/>
        <end position="356"/>
    </location>
</feature>
<gene>
    <name evidence="9" type="ORF">AAF712_010815</name>
</gene>
<sequence>MTTLGEKDNEKGEVHAIEHASTHSPETDSEPLPVAGSAEREEAERRLVRKLDRRVLPTVAIVYIMNYIDRNAVTTARLQGLEEDLQLTDLQYQVVLSVLFASYCPAQIPSNMILNYISRPSWYIGGAVIAWGLTSTMTGVTHNFGGIVACRLFIGLPEAAFYPGVIYLLSRWYTKKELAFRSSIFFTGLLTSNAFGTLMAAGVLSGMEGKLGIRAWRWLFFIEVPLTTGRSPEPHYREMLTPLTGFVCQGAITMFVGLVCIWLLPDYPHNTRWITGQDRRLAQARLAEDAGEADQDSESESLLKGLKMAITDVKVLLLAASNMCQLLGLSFINFFPTSVFPPSSDPCLLTTAISLD</sequence>
<comment type="subcellular location">
    <subcellularLocation>
        <location evidence="1">Membrane</location>
        <topology evidence="1">Multi-pass membrane protein</topology>
    </subcellularLocation>
</comment>
<organism evidence="9 10">
    <name type="scientific">Marasmius tenuissimus</name>
    <dbReference type="NCBI Taxonomy" id="585030"/>
    <lineage>
        <taxon>Eukaryota</taxon>
        <taxon>Fungi</taxon>
        <taxon>Dikarya</taxon>
        <taxon>Basidiomycota</taxon>
        <taxon>Agaricomycotina</taxon>
        <taxon>Agaricomycetes</taxon>
        <taxon>Agaricomycetidae</taxon>
        <taxon>Agaricales</taxon>
        <taxon>Marasmiineae</taxon>
        <taxon>Marasmiaceae</taxon>
        <taxon>Marasmius</taxon>
    </lineage>
</organism>
<feature type="transmembrane region" description="Helical" evidence="7">
    <location>
        <begin position="122"/>
        <end position="140"/>
    </location>
</feature>
<reference evidence="9 10" key="1">
    <citation type="submission" date="2024-05" db="EMBL/GenBank/DDBJ databases">
        <title>A draft genome resource for the thread blight pathogen Marasmius tenuissimus strain MS-2.</title>
        <authorList>
            <person name="Yulfo-Soto G.E."/>
            <person name="Baruah I.K."/>
            <person name="Amoako-Attah I."/>
            <person name="Bukari Y."/>
            <person name="Meinhardt L.W."/>
            <person name="Bailey B.A."/>
            <person name="Cohen S.P."/>
        </authorList>
    </citation>
    <scope>NUCLEOTIDE SEQUENCE [LARGE SCALE GENOMIC DNA]</scope>
    <source>
        <strain evidence="9 10">MS-2</strain>
    </source>
</reference>
<dbReference type="PROSITE" id="PS50850">
    <property type="entry name" value="MFS"/>
    <property type="match status" value="1"/>
</dbReference>
<keyword evidence="2" id="KW-0813">Transport</keyword>
<evidence type="ECO:0000256" key="4">
    <source>
        <dbReference type="ARBA" id="ARBA00022989"/>
    </source>
</evidence>
<dbReference type="SUPFAM" id="SSF103473">
    <property type="entry name" value="MFS general substrate transporter"/>
    <property type="match status" value="1"/>
</dbReference>
<evidence type="ECO:0000256" key="6">
    <source>
        <dbReference type="SAM" id="MobiDB-lite"/>
    </source>
</evidence>
<dbReference type="InterPro" id="IPR011701">
    <property type="entry name" value="MFS"/>
</dbReference>
<keyword evidence="10" id="KW-1185">Reference proteome</keyword>
<dbReference type="InterPro" id="IPR036259">
    <property type="entry name" value="MFS_trans_sf"/>
</dbReference>
<dbReference type="InterPro" id="IPR020846">
    <property type="entry name" value="MFS_dom"/>
</dbReference>
<dbReference type="Proteomes" id="UP001437256">
    <property type="component" value="Unassembled WGS sequence"/>
</dbReference>
<evidence type="ECO:0000256" key="7">
    <source>
        <dbReference type="SAM" id="Phobius"/>
    </source>
</evidence>
<evidence type="ECO:0000256" key="3">
    <source>
        <dbReference type="ARBA" id="ARBA00022692"/>
    </source>
</evidence>
<protein>
    <recommendedName>
        <fullName evidence="8">Major facilitator superfamily (MFS) profile domain-containing protein</fullName>
    </recommendedName>
</protein>
<feature type="transmembrane region" description="Helical" evidence="7">
    <location>
        <begin position="182"/>
        <end position="204"/>
    </location>
</feature>
<feature type="transmembrane region" description="Helical" evidence="7">
    <location>
        <begin position="146"/>
        <end position="170"/>
    </location>
</feature>
<name>A0ABR2ZKV9_9AGAR</name>
<evidence type="ECO:0000313" key="9">
    <source>
        <dbReference type="EMBL" id="KAL0062331.1"/>
    </source>
</evidence>
<dbReference type="EMBL" id="JBBXMP010000108">
    <property type="protein sequence ID" value="KAL0062331.1"/>
    <property type="molecule type" value="Genomic_DNA"/>
</dbReference>
<evidence type="ECO:0000256" key="5">
    <source>
        <dbReference type="ARBA" id="ARBA00023136"/>
    </source>
</evidence>
<keyword evidence="5 7" id="KW-0472">Membrane</keyword>